<feature type="domain" description="ZSWIM1/3 RNaseH-like" evidence="2">
    <location>
        <begin position="221"/>
        <end position="314"/>
    </location>
</feature>
<dbReference type="Proteomes" id="UP000476176">
    <property type="component" value="Unassembled WGS sequence"/>
</dbReference>
<evidence type="ECO:0000256" key="1">
    <source>
        <dbReference type="SAM" id="MobiDB-lite"/>
    </source>
</evidence>
<gene>
    <name evidence="3" type="ORF">PF004_g22769</name>
</gene>
<dbReference type="AlphaFoldDB" id="A0A6G0MZ41"/>
<name>A0A6G0MZ41_9STRA</name>
<organism evidence="3 4">
    <name type="scientific">Phytophthora fragariae</name>
    <dbReference type="NCBI Taxonomy" id="53985"/>
    <lineage>
        <taxon>Eukaryota</taxon>
        <taxon>Sar</taxon>
        <taxon>Stramenopiles</taxon>
        <taxon>Oomycota</taxon>
        <taxon>Peronosporomycetes</taxon>
        <taxon>Peronosporales</taxon>
        <taxon>Peronosporaceae</taxon>
        <taxon>Phytophthora</taxon>
    </lineage>
</organism>
<sequence length="316" mass="36641">MPCRDDRTTTMRGSDSEEAAAGHLKKRSGARLRARNRAKRRKTLEQKAVLLLPIPVERPMASRLFLGMILLMLLIEIKTVDGWVELEGYLRNYSKRTYKIFLIRTPIPEEVQFYKKPTFVRTTERAGEREGDTKTLEKNWLPSSDNCLRSRNERLFSLQVFIAGQKTGHNHERIFEYISVNASVDPKKKNVHNLLSRLRREAYAFPTIEECIRAILEDFPSKPGIVTRVYANDEGVVEALTIQSSHVRTMFHHFPGILHIDTTHDTNSLNYKLYSFMIHDDIGEGQYAVSLLDYCFAFGLQHSLIENERNETLRFH</sequence>
<dbReference type="Pfam" id="PF21056">
    <property type="entry name" value="ZSWIM1-3_RNaseH-like"/>
    <property type="match status" value="1"/>
</dbReference>
<proteinExistence type="predicted"/>
<dbReference type="EMBL" id="QXGC01002332">
    <property type="protein sequence ID" value="KAE9187527.1"/>
    <property type="molecule type" value="Genomic_DNA"/>
</dbReference>
<dbReference type="InterPro" id="IPR048324">
    <property type="entry name" value="ZSWIM1-3_RNaseH-like"/>
</dbReference>
<feature type="region of interest" description="Disordered" evidence="1">
    <location>
        <begin position="1"/>
        <end position="38"/>
    </location>
</feature>
<comment type="caution">
    <text evidence="3">The sequence shown here is derived from an EMBL/GenBank/DDBJ whole genome shotgun (WGS) entry which is preliminary data.</text>
</comment>
<accession>A0A6G0MZ41</accession>
<protein>
    <recommendedName>
        <fullName evidence="2">ZSWIM1/3 RNaseH-like domain-containing protein</fullName>
    </recommendedName>
</protein>
<feature type="compositionally biased region" description="Basic residues" evidence="1">
    <location>
        <begin position="23"/>
        <end position="38"/>
    </location>
</feature>
<evidence type="ECO:0000313" key="3">
    <source>
        <dbReference type="EMBL" id="KAE9187527.1"/>
    </source>
</evidence>
<reference evidence="3 4" key="1">
    <citation type="submission" date="2018-09" db="EMBL/GenBank/DDBJ databases">
        <title>Genomic investigation of the strawberry pathogen Phytophthora fragariae indicates pathogenicity is determined by transcriptional variation in three key races.</title>
        <authorList>
            <person name="Adams T.M."/>
            <person name="Armitage A.D."/>
            <person name="Sobczyk M.K."/>
            <person name="Bates H.J."/>
            <person name="Dunwell J.M."/>
            <person name="Nellist C.F."/>
            <person name="Harrison R.J."/>
        </authorList>
    </citation>
    <scope>NUCLEOTIDE SEQUENCE [LARGE SCALE GENOMIC DNA]</scope>
    <source>
        <strain evidence="3 4">BC-23</strain>
    </source>
</reference>
<evidence type="ECO:0000259" key="2">
    <source>
        <dbReference type="Pfam" id="PF21056"/>
    </source>
</evidence>
<evidence type="ECO:0000313" key="4">
    <source>
        <dbReference type="Proteomes" id="UP000476176"/>
    </source>
</evidence>